<proteinExistence type="predicted"/>
<dbReference type="Proteomes" id="UP000507222">
    <property type="component" value="Unassembled WGS sequence"/>
</dbReference>
<gene>
    <name evidence="1" type="ORF">CURHAP_LOCUS43727</name>
    <name evidence="2" type="ORF">ORAREDHAP_LOCUS43088</name>
</gene>
<name>A0A6J5XWX9_PRUAR</name>
<evidence type="ECO:0000313" key="1">
    <source>
        <dbReference type="EMBL" id="CAB4286449.1"/>
    </source>
</evidence>
<organism evidence="2 4">
    <name type="scientific">Prunus armeniaca</name>
    <name type="common">Apricot</name>
    <name type="synonym">Armeniaca vulgaris</name>
    <dbReference type="NCBI Taxonomy" id="36596"/>
    <lineage>
        <taxon>Eukaryota</taxon>
        <taxon>Viridiplantae</taxon>
        <taxon>Streptophyta</taxon>
        <taxon>Embryophyta</taxon>
        <taxon>Tracheophyta</taxon>
        <taxon>Spermatophyta</taxon>
        <taxon>Magnoliopsida</taxon>
        <taxon>eudicotyledons</taxon>
        <taxon>Gunneridae</taxon>
        <taxon>Pentapetalae</taxon>
        <taxon>rosids</taxon>
        <taxon>fabids</taxon>
        <taxon>Rosales</taxon>
        <taxon>Rosaceae</taxon>
        <taxon>Amygdaloideae</taxon>
        <taxon>Amygdaleae</taxon>
        <taxon>Prunus</taxon>
    </lineage>
</organism>
<evidence type="ECO:0000313" key="2">
    <source>
        <dbReference type="EMBL" id="CAB4316807.1"/>
    </source>
</evidence>
<reference evidence="4" key="1">
    <citation type="journal article" date="2020" name="Genome Biol.">
        <title>Gamete binning: chromosome-level and haplotype-resolved genome assembly enabled by high-throughput single-cell sequencing of gamete genomes.</title>
        <authorList>
            <person name="Campoy J.A."/>
            <person name="Sun H."/>
            <person name="Goel M."/>
            <person name="Jiao W.-B."/>
            <person name="Folz-Donahue K."/>
            <person name="Wang N."/>
            <person name="Rubio M."/>
            <person name="Liu C."/>
            <person name="Kukat C."/>
            <person name="Ruiz D."/>
            <person name="Huettel B."/>
            <person name="Schneeberger K."/>
        </authorList>
    </citation>
    <scope>NUCLEOTIDE SEQUENCE [LARGE SCALE GENOMIC DNA]</scope>
    <source>
        <strain evidence="4">cv. Rojo Pasion</strain>
    </source>
</reference>
<dbReference type="AlphaFoldDB" id="A0A6J5XWX9"/>
<dbReference type="EMBL" id="CAEKKB010000007">
    <property type="protein sequence ID" value="CAB4316807.1"/>
    <property type="molecule type" value="Genomic_DNA"/>
</dbReference>
<dbReference type="EMBL" id="CAEKDK010000007">
    <property type="protein sequence ID" value="CAB4286449.1"/>
    <property type="molecule type" value="Genomic_DNA"/>
</dbReference>
<evidence type="ECO:0000313" key="3">
    <source>
        <dbReference type="Proteomes" id="UP000507222"/>
    </source>
</evidence>
<protein>
    <submittedName>
        <fullName evidence="2">Uncharacterized protein</fullName>
    </submittedName>
</protein>
<reference evidence="2 3" key="2">
    <citation type="submission" date="2020-05" db="EMBL/GenBank/DDBJ databases">
        <authorList>
            <person name="Campoy J."/>
            <person name="Schneeberger K."/>
            <person name="Spophaly S."/>
        </authorList>
    </citation>
    <scope>NUCLEOTIDE SEQUENCE [LARGE SCALE GENOMIC DNA]</scope>
    <source>
        <strain evidence="2">PruArmRojPasFocal</strain>
    </source>
</reference>
<keyword evidence="4" id="KW-1185">Reference proteome</keyword>
<dbReference type="Proteomes" id="UP000507245">
    <property type="component" value="Unassembled WGS sequence"/>
</dbReference>
<evidence type="ECO:0000313" key="4">
    <source>
        <dbReference type="Proteomes" id="UP000507245"/>
    </source>
</evidence>
<accession>A0A6J5XWX9</accession>
<sequence>MGLNNVHDTVRTMMTSLPNIHQAYSFVSNHEQQHQLSSEQCQQLPYENFFLAATTQTLSDSTAIIAIARDTPSTIAALSNTIVTFVTKEDI</sequence>